<evidence type="ECO:0000313" key="1">
    <source>
        <dbReference type="EnsemblPlants" id="AET5Gv20647900.1"/>
    </source>
</evidence>
<reference evidence="1" key="3">
    <citation type="journal article" date="2017" name="Nature">
        <title>Genome sequence of the progenitor of the wheat D genome Aegilops tauschii.</title>
        <authorList>
            <person name="Luo M.C."/>
            <person name="Gu Y.Q."/>
            <person name="Puiu D."/>
            <person name="Wang H."/>
            <person name="Twardziok S.O."/>
            <person name="Deal K.R."/>
            <person name="Huo N."/>
            <person name="Zhu T."/>
            <person name="Wang L."/>
            <person name="Wang Y."/>
            <person name="McGuire P.E."/>
            <person name="Liu S."/>
            <person name="Long H."/>
            <person name="Ramasamy R.K."/>
            <person name="Rodriguez J.C."/>
            <person name="Van S.L."/>
            <person name="Yuan L."/>
            <person name="Wang Z."/>
            <person name="Xia Z."/>
            <person name="Xiao L."/>
            <person name="Anderson O.D."/>
            <person name="Ouyang S."/>
            <person name="Liang Y."/>
            <person name="Zimin A.V."/>
            <person name="Pertea G."/>
            <person name="Qi P."/>
            <person name="Bennetzen J.L."/>
            <person name="Dai X."/>
            <person name="Dawson M.W."/>
            <person name="Muller H.G."/>
            <person name="Kugler K."/>
            <person name="Rivarola-Duarte L."/>
            <person name="Spannagl M."/>
            <person name="Mayer K.F.X."/>
            <person name="Lu F.H."/>
            <person name="Bevan M.W."/>
            <person name="Leroy P."/>
            <person name="Li P."/>
            <person name="You F.M."/>
            <person name="Sun Q."/>
            <person name="Liu Z."/>
            <person name="Lyons E."/>
            <person name="Wicker T."/>
            <person name="Salzberg S.L."/>
            <person name="Devos K.M."/>
            <person name="Dvorak J."/>
        </authorList>
    </citation>
    <scope>NUCLEOTIDE SEQUENCE [LARGE SCALE GENOMIC DNA]</scope>
    <source>
        <strain evidence="1">cv. AL8/78</strain>
    </source>
</reference>
<proteinExistence type="predicted"/>
<accession>A0A453L6P2</accession>
<reference evidence="1" key="4">
    <citation type="submission" date="2019-03" db="UniProtKB">
        <authorList>
            <consortium name="EnsemblPlants"/>
        </authorList>
    </citation>
    <scope>IDENTIFICATION</scope>
</reference>
<name>A0A453L6P2_AEGTS</name>
<reference evidence="2" key="2">
    <citation type="journal article" date="2017" name="Nat. Plants">
        <title>The Aegilops tauschii genome reveals multiple impacts of transposons.</title>
        <authorList>
            <person name="Zhao G."/>
            <person name="Zou C."/>
            <person name="Li K."/>
            <person name="Wang K."/>
            <person name="Li T."/>
            <person name="Gao L."/>
            <person name="Zhang X."/>
            <person name="Wang H."/>
            <person name="Yang Z."/>
            <person name="Liu X."/>
            <person name="Jiang W."/>
            <person name="Mao L."/>
            <person name="Kong X."/>
            <person name="Jiao Y."/>
            <person name="Jia J."/>
        </authorList>
    </citation>
    <scope>NUCLEOTIDE SEQUENCE [LARGE SCALE GENOMIC DNA]</scope>
    <source>
        <strain evidence="2">cv. AL8/78</strain>
    </source>
</reference>
<reference evidence="1" key="5">
    <citation type="journal article" date="2021" name="G3 (Bethesda)">
        <title>Aegilops tauschii genome assembly Aet v5.0 features greater sequence contiguity and improved annotation.</title>
        <authorList>
            <person name="Wang L."/>
            <person name="Zhu T."/>
            <person name="Rodriguez J.C."/>
            <person name="Deal K.R."/>
            <person name="Dubcovsky J."/>
            <person name="McGuire P.E."/>
            <person name="Lux T."/>
            <person name="Spannagl M."/>
            <person name="Mayer K.F.X."/>
            <person name="Baldrich P."/>
            <person name="Meyers B.C."/>
            <person name="Huo N."/>
            <person name="Gu Y.Q."/>
            <person name="Zhou H."/>
            <person name="Devos K.M."/>
            <person name="Bennetzen J.L."/>
            <person name="Unver T."/>
            <person name="Budak H."/>
            <person name="Gulick P.J."/>
            <person name="Galiba G."/>
            <person name="Kalapos B."/>
            <person name="Nelson D.R."/>
            <person name="Li P."/>
            <person name="You F.M."/>
            <person name="Luo M.C."/>
            <person name="Dvorak J."/>
        </authorList>
    </citation>
    <scope>NUCLEOTIDE SEQUENCE [LARGE SCALE GENOMIC DNA]</scope>
    <source>
        <strain evidence="1">cv. AL8/78</strain>
    </source>
</reference>
<organism evidence="1 2">
    <name type="scientific">Aegilops tauschii subsp. strangulata</name>
    <name type="common">Goatgrass</name>
    <dbReference type="NCBI Taxonomy" id="200361"/>
    <lineage>
        <taxon>Eukaryota</taxon>
        <taxon>Viridiplantae</taxon>
        <taxon>Streptophyta</taxon>
        <taxon>Embryophyta</taxon>
        <taxon>Tracheophyta</taxon>
        <taxon>Spermatophyta</taxon>
        <taxon>Magnoliopsida</taxon>
        <taxon>Liliopsida</taxon>
        <taxon>Poales</taxon>
        <taxon>Poaceae</taxon>
        <taxon>BOP clade</taxon>
        <taxon>Pooideae</taxon>
        <taxon>Triticodae</taxon>
        <taxon>Triticeae</taxon>
        <taxon>Triticinae</taxon>
        <taxon>Aegilops</taxon>
    </lineage>
</organism>
<dbReference type="Gramene" id="AET5Gv20647900.1">
    <property type="protein sequence ID" value="AET5Gv20647900.1"/>
    <property type="gene ID" value="AET5Gv20647900"/>
</dbReference>
<dbReference type="EnsemblPlants" id="AET5Gv20647900.1">
    <property type="protein sequence ID" value="AET5Gv20647900.1"/>
    <property type="gene ID" value="AET5Gv20647900"/>
</dbReference>
<reference evidence="2" key="1">
    <citation type="journal article" date="2014" name="Science">
        <title>Ancient hybridizations among the ancestral genomes of bread wheat.</title>
        <authorList>
            <consortium name="International Wheat Genome Sequencing Consortium,"/>
            <person name="Marcussen T."/>
            <person name="Sandve S.R."/>
            <person name="Heier L."/>
            <person name="Spannagl M."/>
            <person name="Pfeifer M."/>
            <person name="Jakobsen K.S."/>
            <person name="Wulff B.B."/>
            <person name="Steuernagel B."/>
            <person name="Mayer K.F."/>
            <person name="Olsen O.A."/>
        </authorList>
    </citation>
    <scope>NUCLEOTIDE SEQUENCE [LARGE SCALE GENOMIC DNA]</scope>
    <source>
        <strain evidence="2">cv. AL8/78</strain>
    </source>
</reference>
<protein>
    <submittedName>
        <fullName evidence="1">Uncharacterized protein</fullName>
    </submittedName>
</protein>
<dbReference type="AlphaFoldDB" id="A0A453L6P2"/>
<dbReference type="Proteomes" id="UP000015105">
    <property type="component" value="Chromosome 5D"/>
</dbReference>
<sequence length="38" mass="4464">GFLIDTISYTISCRIATWKQYVDIILLDTNCHFLLLFL</sequence>
<keyword evidence="2" id="KW-1185">Reference proteome</keyword>
<evidence type="ECO:0000313" key="2">
    <source>
        <dbReference type="Proteomes" id="UP000015105"/>
    </source>
</evidence>